<dbReference type="PANTHER" id="PTHR43630:SF2">
    <property type="entry name" value="GLYCOSYLTRANSFERASE"/>
    <property type="match status" value="1"/>
</dbReference>
<gene>
    <name evidence="3" type="ORF">GCM10007320_41710</name>
</gene>
<comment type="similarity">
    <text evidence="1">Belongs to the glycosyltransferase 2 family. WaaE/KdtX subfamily.</text>
</comment>
<dbReference type="RefSeq" id="WP_189688826.1">
    <property type="nucleotide sequence ID" value="NZ_BMYK01000015.1"/>
</dbReference>
<evidence type="ECO:0000259" key="2">
    <source>
        <dbReference type="Pfam" id="PF00535"/>
    </source>
</evidence>
<dbReference type="GO" id="GO:0016740">
    <property type="term" value="F:transferase activity"/>
    <property type="evidence" value="ECO:0007669"/>
    <property type="project" value="UniProtKB-KW"/>
</dbReference>
<comment type="caution">
    <text evidence="3">The sequence shown here is derived from an EMBL/GenBank/DDBJ whole genome shotgun (WGS) entry which is preliminary data.</text>
</comment>
<keyword evidence="3" id="KW-0808">Transferase</keyword>
<reference evidence="4" key="1">
    <citation type="journal article" date="2019" name="Int. J. Syst. Evol. Microbiol.">
        <title>The Global Catalogue of Microorganisms (GCM) 10K type strain sequencing project: providing services to taxonomists for standard genome sequencing and annotation.</title>
        <authorList>
            <consortium name="The Broad Institute Genomics Platform"/>
            <consortium name="The Broad Institute Genome Sequencing Center for Infectious Disease"/>
            <person name="Wu L."/>
            <person name="Ma J."/>
        </authorList>
    </citation>
    <scope>NUCLEOTIDE SEQUENCE [LARGE SCALE GENOMIC DNA]</scope>
    <source>
        <strain evidence="4">KCTC 23314</strain>
    </source>
</reference>
<organism evidence="3 4">
    <name type="scientific">Pseudorhodoferax aquiterrae</name>
    <dbReference type="NCBI Taxonomy" id="747304"/>
    <lineage>
        <taxon>Bacteria</taxon>
        <taxon>Pseudomonadati</taxon>
        <taxon>Pseudomonadota</taxon>
        <taxon>Betaproteobacteria</taxon>
        <taxon>Burkholderiales</taxon>
        <taxon>Comamonadaceae</taxon>
    </lineage>
</organism>
<accession>A0ABQ3G6S3</accession>
<dbReference type="CDD" id="cd02511">
    <property type="entry name" value="Beta4Glucosyltransferase"/>
    <property type="match status" value="1"/>
</dbReference>
<sequence length="255" mass="28114">MSSPSPTLSVVIAAKNEALHIAECVRSASFADEILVLDSGSTDATAALAAEQGARVVATDWPGYGPQQQRGIAMARGDWVLSLDADERISPELQAEIRAAIASGAADGYRLPRLSSFCGQFIHHSGWRPDYTLRLVRREKAGFTAHLLHAHMTVDGTRRDLRHSLIHYSYQDLDDVLEKLNRYSAVGARDMQARGKKASLGSAIVHGLWAFVRTYLVRQGFRDGRAGFLIAIYNAETTFYKYLKLMALKAPKQQP</sequence>
<dbReference type="Gene3D" id="3.90.550.10">
    <property type="entry name" value="Spore Coat Polysaccharide Biosynthesis Protein SpsA, Chain A"/>
    <property type="match status" value="1"/>
</dbReference>
<keyword evidence="4" id="KW-1185">Reference proteome</keyword>
<evidence type="ECO:0000313" key="3">
    <source>
        <dbReference type="EMBL" id="GHC92042.1"/>
    </source>
</evidence>
<dbReference type="SUPFAM" id="SSF53448">
    <property type="entry name" value="Nucleotide-diphospho-sugar transferases"/>
    <property type="match status" value="1"/>
</dbReference>
<evidence type="ECO:0000313" key="4">
    <source>
        <dbReference type="Proteomes" id="UP000626210"/>
    </source>
</evidence>
<dbReference type="EMBL" id="BMYK01000015">
    <property type="protein sequence ID" value="GHC92042.1"/>
    <property type="molecule type" value="Genomic_DNA"/>
</dbReference>
<proteinExistence type="inferred from homology"/>
<dbReference type="Proteomes" id="UP000626210">
    <property type="component" value="Unassembled WGS sequence"/>
</dbReference>
<dbReference type="InterPro" id="IPR001173">
    <property type="entry name" value="Glyco_trans_2-like"/>
</dbReference>
<feature type="domain" description="Glycosyltransferase 2-like" evidence="2">
    <location>
        <begin position="9"/>
        <end position="124"/>
    </location>
</feature>
<dbReference type="InterPro" id="IPR029044">
    <property type="entry name" value="Nucleotide-diphossugar_trans"/>
</dbReference>
<evidence type="ECO:0000256" key="1">
    <source>
        <dbReference type="ARBA" id="ARBA00038494"/>
    </source>
</evidence>
<dbReference type="Pfam" id="PF00535">
    <property type="entry name" value="Glycos_transf_2"/>
    <property type="match status" value="1"/>
</dbReference>
<dbReference type="PANTHER" id="PTHR43630">
    <property type="entry name" value="POLY-BETA-1,6-N-ACETYL-D-GLUCOSAMINE SYNTHASE"/>
    <property type="match status" value="1"/>
</dbReference>
<protein>
    <submittedName>
        <fullName evidence="3">Glycosyl transferase family 2</fullName>
    </submittedName>
</protein>
<name>A0ABQ3G6S3_9BURK</name>